<dbReference type="Pfam" id="PF04669">
    <property type="entry name" value="PBDC1"/>
    <property type="match status" value="1"/>
</dbReference>
<name>D2I6A1_AILME</name>
<dbReference type="InterPro" id="IPR021148">
    <property type="entry name" value="Polysacc_synth_dom"/>
</dbReference>
<evidence type="ECO:0000256" key="1">
    <source>
        <dbReference type="SAM" id="MobiDB-lite"/>
    </source>
</evidence>
<protein>
    <recommendedName>
        <fullName evidence="2">Polysaccharide biosynthesis domain-containing protein</fullName>
    </recommendedName>
</protein>
<dbReference type="PANTHER" id="PTHR13410">
    <property type="entry name" value="PROTEIN PBDC1"/>
    <property type="match status" value="1"/>
</dbReference>
<gene>
    <name evidence="3" type="ORF">PANDA_021311</name>
</gene>
<accession>D2I6A1</accession>
<dbReference type="GO" id="GO:0005737">
    <property type="term" value="C:cytoplasm"/>
    <property type="evidence" value="ECO:0007669"/>
    <property type="project" value="TreeGrafter"/>
</dbReference>
<proteinExistence type="predicted"/>
<dbReference type="InParanoid" id="D2I6A1"/>
<evidence type="ECO:0000259" key="2">
    <source>
        <dbReference type="Pfam" id="PF04669"/>
    </source>
</evidence>
<feature type="domain" description="Polysaccharide biosynthesis" evidence="2">
    <location>
        <begin position="1"/>
        <end position="109"/>
    </location>
</feature>
<reference evidence="3" key="1">
    <citation type="journal article" date="2010" name="Nature">
        <title>The sequence and de novo assembly of the giant panda genome.</title>
        <authorList>
            <person name="Li R."/>
            <person name="Fan W."/>
            <person name="Tian G."/>
            <person name="Zhu H."/>
            <person name="He L."/>
            <person name="Cai J."/>
            <person name="Huang Q."/>
            <person name="Cai Q."/>
            <person name="Li B."/>
            <person name="Bai Y."/>
            <person name="Zhang Z."/>
            <person name="Zhang Y."/>
            <person name="Wang W."/>
            <person name="Li J."/>
            <person name="Wei F."/>
            <person name="Li H."/>
            <person name="Jian M."/>
            <person name="Li J."/>
            <person name="Zhang Z."/>
            <person name="Nielsen R."/>
            <person name="Li D."/>
            <person name="Gu W."/>
            <person name="Yang Z."/>
            <person name="Xuan Z."/>
            <person name="Ryder O.A."/>
            <person name="Leung F.C."/>
            <person name="Zhou Y."/>
            <person name="Cao J."/>
            <person name="Sun X."/>
            <person name="Fu Y."/>
            <person name="Fang X."/>
            <person name="Guo X."/>
            <person name="Wang B."/>
            <person name="Hou R."/>
            <person name="Shen F."/>
            <person name="Mu B."/>
            <person name="Ni P."/>
            <person name="Lin R."/>
            <person name="Qian W."/>
            <person name="Wang G."/>
            <person name="Yu C."/>
            <person name="Nie W."/>
            <person name="Wang J."/>
            <person name="Wu Z."/>
            <person name="Liang H."/>
            <person name="Min J."/>
            <person name="Wu Q."/>
            <person name="Cheng S."/>
            <person name="Ruan J."/>
            <person name="Wang M."/>
            <person name="Shi Z."/>
            <person name="Wen M."/>
            <person name="Liu B."/>
            <person name="Ren X."/>
            <person name="Zheng H."/>
            <person name="Dong D."/>
            <person name="Cook K."/>
            <person name="Shan G."/>
            <person name="Zhang H."/>
            <person name="Kosiol C."/>
            <person name="Xie X."/>
            <person name="Lu Z."/>
            <person name="Zheng H."/>
            <person name="Li Y."/>
            <person name="Steiner C.C."/>
            <person name="Lam T.T."/>
            <person name="Lin S."/>
            <person name="Zhang Q."/>
            <person name="Li G."/>
            <person name="Tian J."/>
            <person name="Gong T."/>
            <person name="Liu H."/>
            <person name="Zhang D."/>
            <person name="Fang L."/>
            <person name="Ye C."/>
            <person name="Zhang J."/>
            <person name="Hu W."/>
            <person name="Xu A."/>
            <person name="Ren Y."/>
            <person name="Zhang G."/>
            <person name="Bruford M.W."/>
            <person name="Li Q."/>
            <person name="Ma L."/>
            <person name="Guo Y."/>
            <person name="An N."/>
            <person name="Hu Y."/>
            <person name="Zheng Y."/>
            <person name="Shi Y."/>
            <person name="Li Z."/>
            <person name="Liu Q."/>
            <person name="Chen Y."/>
            <person name="Zhao J."/>
            <person name="Qu N."/>
            <person name="Zhao S."/>
            <person name="Tian F."/>
            <person name="Wang X."/>
            <person name="Wang H."/>
            <person name="Xu L."/>
            <person name="Liu X."/>
            <person name="Vinar T."/>
            <person name="Wang Y."/>
            <person name="Lam T.W."/>
            <person name="Yiu S.M."/>
            <person name="Liu S."/>
            <person name="Zhang H."/>
            <person name="Li D."/>
            <person name="Huang Y."/>
            <person name="Wang X."/>
            <person name="Yang G."/>
            <person name="Jiang Z."/>
            <person name="Wang J."/>
            <person name="Qin N."/>
            <person name="Li L."/>
            <person name="Li J."/>
            <person name="Bolund L."/>
            <person name="Kristiansen K."/>
            <person name="Wong G.K."/>
            <person name="Olson M."/>
            <person name="Zhang X."/>
            <person name="Li S."/>
            <person name="Yang H."/>
            <person name="Wang J."/>
            <person name="Wang J."/>
        </authorList>
    </citation>
    <scope>NUCLEOTIDE SEQUENCE [LARGE SCALE GENOMIC DNA]</scope>
</reference>
<feature type="compositionally biased region" description="Basic and acidic residues" evidence="1">
    <location>
        <begin position="112"/>
        <end position="163"/>
    </location>
</feature>
<dbReference type="AlphaFoldDB" id="D2I6A1"/>
<evidence type="ECO:0000313" key="3">
    <source>
        <dbReference type="EMBL" id="EFB18284.1"/>
    </source>
</evidence>
<feature type="non-terminal residue" evidence="3">
    <location>
        <position position="169"/>
    </location>
</feature>
<dbReference type="PANTHER" id="PTHR13410:SF9">
    <property type="entry name" value="PROTEIN PBDC1"/>
    <property type="match status" value="1"/>
</dbReference>
<feature type="region of interest" description="Disordered" evidence="1">
    <location>
        <begin position="111"/>
        <end position="169"/>
    </location>
</feature>
<dbReference type="EMBL" id="GL194930">
    <property type="protein sequence ID" value="EFB18284.1"/>
    <property type="molecule type" value="Genomic_DNA"/>
</dbReference>
<organism evidence="3">
    <name type="scientific">Ailuropoda melanoleuca</name>
    <name type="common">Giant panda</name>
    <dbReference type="NCBI Taxonomy" id="9646"/>
    <lineage>
        <taxon>Eukaryota</taxon>
        <taxon>Metazoa</taxon>
        <taxon>Chordata</taxon>
        <taxon>Craniata</taxon>
        <taxon>Vertebrata</taxon>
        <taxon>Euteleostomi</taxon>
        <taxon>Mammalia</taxon>
        <taxon>Eutheria</taxon>
        <taxon>Laurasiatheria</taxon>
        <taxon>Carnivora</taxon>
        <taxon>Caniformia</taxon>
        <taxon>Ursidae</taxon>
        <taxon>Ailuropoda</taxon>
    </lineage>
</organism>
<dbReference type="Gene3D" id="1.10.3560.10">
    <property type="entry name" value="yst0336 like domain"/>
    <property type="match status" value="1"/>
</dbReference>
<feature type="non-terminal residue" evidence="3">
    <location>
        <position position="1"/>
    </location>
</feature>
<dbReference type="InterPro" id="IPR008476">
    <property type="entry name" value="PBDC1_metazoa/fungi"/>
</dbReference>
<sequence length="169" mass="19247">WQLISSVDPQLLKLTKVDDQIYSEFRENFEKLRIDVLDPEELKSESAKEKWRPFCLKFDGVVEDFNYGTLLRLDCSQGYTEENTIFAPRIQFLAIEIARNREGYNKAVYTSVHDKEEEKEGNQGREKGTDSGGAEEKGANRGEKAKSNKGEEKEKGANKEISKSGETAM</sequence>
<dbReference type="InterPro" id="IPR023139">
    <property type="entry name" value="PBDC1-like_dom_sf"/>
</dbReference>